<protein>
    <submittedName>
        <fullName evidence="3">Putative mechanosensitive channel protein</fullName>
    </submittedName>
</protein>
<dbReference type="AlphaFoldDB" id="A0A2X2BMM5"/>
<evidence type="ECO:0000256" key="1">
    <source>
        <dbReference type="SAM" id="MobiDB-lite"/>
    </source>
</evidence>
<sequence>MFAADVDKLRQDIKQLEGSTNPQDIETVQALQGTINWINDGEKAQVNADNYQKTIDEYPQITQELRAKLLEESHSVPTIPEKITIPELEQKIIQVSSQLMEQARLQQQEQDKSREISESLNLLPQQLSEARRLLSDATARLAAIGASNTPLAEAQNKLTQAEVTARKAMVNELEMAQLSANNRQEITRLRLELFKKRYQRLDVQLQQLRSLLNIKRQEVADLALEKTEMLAEQGGELPEFLTKQIETNRQLSQILNKQTQEMSELTEKTASKQHNKPNK</sequence>
<gene>
    <name evidence="3" type="ORF">NCTC10975_02162</name>
</gene>
<dbReference type="EMBL" id="UAUE01000016">
    <property type="protein sequence ID" value="SPY96444.1"/>
    <property type="molecule type" value="Genomic_DNA"/>
</dbReference>
<reference evidence="3 4" key="1">
    <citation type="submission" date="2018-06" db="EMBL/GenBank/DDBJ databases">
        <authorList>
            <consortium name="Pathogen Informatics"/>
            <person name="Doyle S."/>
        </authorList>
    </citation>
    <scope>NUCLEOTIDE SEQUENCE [LARGE SCALE GENOMIC DNA]</scope>
    <source>
        <strain evidence="3 4">NCTC10975</strain>
    </source>
</reference>
<dbReference type="InterPro" id="IPR024393">
    <property type="entry name" value="MscS_porin"/>
</dbReference>
<evidence type="ECO:0000259" key="2">
    <source>
        <dbReference type="Pfam" id="PF12795"/>
    </source>
</evidence>
<proteinExistence type="predicted"/>
<feature type="region of interest" description="Disordered" evidence="1">
    <location>
        <begin position="257"/>
        <end position="279"/>
    </location>
</feature>
<dbReference type="Pfam" id="PF12795">
    <property type="entry name" value="MscS_porin"/>
    <property type="match status" value="1"/>
</dbReference>
<organism evidence="3 4">
    <name type="scientific">Proteus mirabilis</name>
    <dbReference type="NCBI Taxonomy" id="584"/>
    <lineage>
        <taxon>Bacteria</taxon>
        <taxon>Pseudomonadati</taxon>
        <taxon>Pseudomonadota</taxon>
        <taxon>Gammaproteobacteria</taxon>
        <taxon>Enterobacterales</taxon>
        <taxon>Morganellaceae</taxon>
        <taxon>Proteus</taxon>
    </lineage>
</organism>
<accession>A0A2X2BMM5</accession>
<evidence type="ECO:0000313" key="4">
    <source>
        <dbReference type="Proteomes" id="UP000251485"/>
    </source>
</evidence>
<feature type="domain" description="Mechanosensitive ion channel MscS porin" evidence="2">
    <location>
        <begin position="13"/>
        <end position="239"/>
    </location>
</feature>
<dbReference type="Proteomes" id="UP000251485">
    <property type="component" value="Unassembled WGS sequence"/>
</dbReference>
<name>A0A2X2BMM5_PROMI</name>
<evidence type="ECO:0000313" key="3">
    <source>
        <dbReference type="EMBL" id="SPY96444.1"/>
    </source>
</evidence>